<protein>
    <recommendedName>
        <fullName evidence="11">Kinesin-like protein</fullName>
    </recommendedName>
</protein>
<keyword evidence="4 10" id="KW-0067">ATP-binding</keyword>
<dbReference type="Gene3D" id="3.40.850.10">
    <property type="entry name" value="Kinesin motor domain"/>
    <property type="match status" value="1"/>
</dbReference>
<keyword evidence="14" id="KW-1185">Reference proteome</keyword>
<evidence type="ECO:0000256" key="10">
    <source>
        <dbReference type="PROSITE-ProRule" id="PRU00283"/>
    </source>
</evidence>
<feature type="compositionally biased region" description="Gly residues" evidence="12">
    <location>
        <begin position="949"/>
        <end position="963"/>
    </location>
</feature>
<feature type="domain" description="Kinesin motor" evidence="13">
    <location>
        <begin position="1"/>
        <end position="357"/>
    </location>
</feature>
<dbReference type="AlphaFoldDB" id="A0A1I8J8S2"/>
<feature type="region of interest" description="Disordered" evidence="12">
    <location>
        <begin position="847"/>
        <end position="882"/>
    </location>
</feature>
<evidence type="ECO:0000256" key="7">
    <source>
        <dbReference type="ARBA" id="ARBA00023136"/>
    </source>
</evidence>
<dbReference type="GO" id="GO:0007018">
    <property type="term" value="P:microtubule-based movement"/>
    <property type="evidence" value="ECO:0007669"/>
    <property type="project" value="InterPro"/>
</dbReference>
<proteinExistence type="inferred from homology"/>
<comment type="subcellular location">
    <subcellularLocation>
        <location evidence="1">Mitochondrion membrane</location>
        <topology evidence="1">Peripheral membrane protein</topology>
    </subcellularLocation>
</comment>
<dbReference type="GO" id="GO:0005874">
    <property type="term" value="C:microtubule"/>
    <property type="evidence" value="ECO:0007669"/>
    <property type="project" value="UniProtKB-KW"/>
</dbReference>
<dbReference type="InterPro" id="IPR019821">
    <property type="entry name" value="Kinesin_motor_CS"/>
</dbReference>
<feature type="binding site" evidence="10">
    <location>
        <begin position="106"/>
        <end position="113"/>
    </location>
    <ligand>
        <name>ATP</name>
        <dbReference type="ChEBI" id="CHEBI:30616"/>
    </ligand>
</feature>
<feature type="compositionally biased region" description="Polar residues" evidence="12">
    <location>
        <begin position="980"/>
        <end position="989"/>
    </location>
</feature>
<dbReference type="GO" id="GO:0005524">
    <property type="term" value="F:ATP binding"/>
    <property type="evidence" value="ECO:0007669"/>
    <property type="project" value="UniProtKB-UniRule"/>
</dbReference>
<dbReference type="PROSITE" id="PS00411">
    <property type="entry name" value="KINESIN_MOTOR_1"/>
    <property type="match status" value="1"/>
</dbReference>
<evidence type="ECO:0000256" key="1">
    <source>
        <dbReference type="ARBA" id="ARBA00004318"/>
    </source>
</evidence>
<evidence type="ECO:0000256" key="12">
    <source>
        <dbReference type="SAM" id="MobiDB-lite"/>
    </source>
</evidence>
<evidence type="ECO:0000256" key="8">
    <source>
        <dbReference type="ARBA" id="ARBA00023175"/>
    </source>
</evidence>
<keyword evidence="6" id="KW-0496">Mitochondrion</keyword>
<evidence type="ECO:0000256" key="9">
    <source>
        <dbReference type="ARBA" id="ARBA00054688"/>
    </source>
</evidence>
<evidence type="ECO:0000256" key="11">
    <source>
        <dbReference type="RuleBase" id="RU000394"/>
    </source>
</evidence>
<feature type="compositionally biased region" description="Basic and acidic residues" evidence="12">
    <location>
        <begin position="847"/>
        <end position="865"/>
    </location>
</feature>
<feature type="region of interest" description="Disordered" evidence="12">
    <location>
        <begin position="939"/>
        <end position="989"/>
    </location>
</feature>
<accession>A0A1I8J8S2</accession>
<comment type="function">
    <text evidence="9">Microtubule-dependent motor protein required for mitochondrion morphology and transport of mitochondria in neuronal cells.</text>
</comment>
<reference evidence="15" key="1">
    <citation type="submission" date="2016-11" db="UniProtKB">
        <authorList>
            <consortium name="WormBaseParasite"/>
        </authorList>
    </citation>
    <scope>IDENTIFICATION</scope>
</reference>
<keyword evidence="5" id="KW-0175">Coiled coil</keyword>
<organism evidence="14 15">
    <name type="scientific">Macrostomum lignano</name>
    <dbReference type="NCBI Taxonomy" id="282301"/>
    <lineage>
        <taxon>Eukaryota</taxon>
        <taxon>Metazoa</taxon>
        <taxon>Spiralia</taxon>
        <taxon>Lophotrochozoa</taxon>
        <taxon>Platyhelminthes</taxon>
        <taxon>Rhabditophora</taxon>
        <taxon>Macrostomorpha</taxon>
        <taxon>Macrostomida</taxon>
        <taxon>Macrostomidae</taxon>
        <taxon>Macrostomum</taxon>
    </lineage>
</organism>
<name>A0A1I8J8S2_9PLAT</name>
<dbReference type="SUPFAM" id="SSF52540">
    <property type="entry name" value="P-loop containing nucleoside triphosphate hydrolases"/>
    <property type="match status" value="1"/>
</dbReference>
<evidence type="ECO:0000259" key="13">
    <source>
        <dbReference type="PROSITE" id="PS50067"/>
    </source>
</evidence>
<dbReference type="SMART" id="SM00129">
    <property type="entry name" value="KISc"/>
    <property type="match status" value="1"/>
</dbReference>
<dbReference type="Gene3D" id="2.60.200.20">
    <property type="match status" value="1"/>
</dbReference>
<feature type="region of interest" description="Disordered" evidence="12">
    <location>
        <begin position="387"/>
        <end position="414"/>
    </location>
</feature>
<dbReference type="CDD" id="cd22709">
    <property type="entry name" value="FHA_KIF28P"/>
    <property type="match status" value="1"/>
</dbReference>
<dbReference type="WBParaSite" id="maker-uti_cns_0046258-snap-gene-0.10-mRNA-1">
    <property type="protein sequence ID" value="maker-uti_cns_0046258-snap-gene-0.10-mRNA-1"/>
    <property type="gene ID" value="maker-uti_cns_0046258-snap-gene-0.10"/>
</dbReference>
<dbReference type="PRINTS" id="PR00380">
    <property type="entry name" value="KINESINHEAVY"/>
</dbReference>
<feature type="compositionally biased region" description="Basic and acidic residues" evidence="12">
    <location>
        <begin position="447"/>
        <end position="458"/>
    </location>
</feature>
<dbReference type="PROSITE" id="PS50067">
    <property type="entry name" value="KINESIN_MOTOR_2"/>
    <property type="match status" value="1"/>
</dbReference>
<dbReference type="InterPro" id="IPR008984">
    <property type="entry name" value="SMAD_FHA_dom_sf"/>
</dbReference>
<dbReference type="Proteomes" id="UP000095280">
    <property type="component" value="Unplaced"/>
</dbReference>
<dbReference type="GO" id="GO:0031966">
    <property type="term" value="C:mitochondrial membrane"/>
    <property type="evidence" value="ECO:0007669"/>
    <property type="project" value="UniProtKB-SubCell"/>
</dbReference>
<evidence type="ECO:0000313" key="14">
    <source>
        <dbReference type="Proteomes" id="UP000095280"/>
    </source>
</evidence>
<dbReference type="SUPFAM" id="SSF49879">
    <property type="entry name" value="SMAD/FHA domain"/>
    <property type="match status" value="1"/>
</dbReference>
<dbReference type="InterPro" id="IPR036961">
    <property type="entry name" value="Kinesin_motor_dom_sf"/>
</dbReference>
<dbReference type="Pfam" id="PF12423">
    <property type="entry name" value="KIF1B"/>
    <property type="match status" value="1"/>
</dbReference>
<feature type="region of interest" description="Disordered" evidence="12">
    <location>
        <begin position="434"/>
        <end position="459"/>
    </location>
</feature>
<dbReference type="InterPro" id="IPR027417">
    <property type="entry name" value="P-loop_NTPase"/>
</dbReference>
<comment type="similarity">
    <text evidence="10 11">Belongs to the TRAFAC class myosin-kinesin ATPase superfamily. Kinesin family.</text>
</comment>
<keyword evidence="2" id="KW-0813">Transport</keyword>
<dbReference type="Pfam" id="PF00498">
    <property type="entry name" value="FHA"/>
    <property type="match status" value="1"/>
</dbReference>
<keyword evidence="8 10" id="KW-0505">Motor protein</keyword>
<dbReference type="FunFam" id="2.60.200.20:FF:000034">
    <property type="entry name" value="kinesin-like protein KIF28P"/>
    <property type="match status" value="1"/>
</dbReference>
<dbReference type="InterPro" id="IPR001752">
    <property type="entry name" value="Kinesin_motor_dom"/>
</dbReference>
<dbReference type="FunFam" id="3.40.850.10:FF:000063">
    <property type="entry name" value="Kinesin-like protein"/>
    <property type="match status" value="1"/>
</dbReference>
<feature type="compositionally biased region" description="Gly residues" evidence="12">
    <location>
        <begin position="388"/>
        <end position="404"/>
    </location>
</feature>
<dbReference type="PANTHER" id="PTHR47117">
    <property type="entry name" value="STAR-RELATED LIPID TRANSFER PROTEIN 9"/>
    <property type="match status" value="1"/>
</dbReference>
<dbReference type="GO" id="GO:0008017">
    <property type="term" value="F:microtubule binding"/>
    <property type="evidence" value="ECO:0007669"/>
    <property type="project" value="InterPro"/>
</dbReference>
<evidence type="ECO:0000256" key="4">
    <source>
        <dbReference type="ARBA" id="ARBA00022840"/>
    </source>
</evidence>
<sequence length="989" mass="108966">RERTRGSKLIIKMDGTQTVITDPASGQDKKFAFDYSYWSHDGFTEQANGYFAPASAKYADQVRDLAGCSWRAMQLQIPTQKVFDDLGRGVLDNAWEGYNCSLFAYGQTGSGKSYSMIGYQANKGIVPIACEDLFKAIEAKKPEMKAGEEYQVSLSMIEIYNEQVRDLLVSKTVKGGLKIRQHPNKGFYVEQLTTSPVSSYAQIEAKIAEGSHNRTVAATNMNATSSRAHTIVAISFTQKTLDGSGQSMTRSSVMNLVDLAGSERADSTGATGDRLKEGSAINQSLSTLGNCIKALADQSTGNSKVVVPFRDSVLTKLLQNALGGNSKTVMIAALSPADINFEETLSTLRFADRAKAIKTKAVVNESPTDKLIRELREENQRLMEMLKSGGGEAVSSSGSGGGDGEGSEEAEERMRELMKRNQEEMEAMERQWAEKLAQAQAESQAQIRDKEAVGERRKQQPHLWNLNEDPSLSGLIVHFCEPGSHTIGREAEFQLRGISILPQHATLNNSSDKVTLTPQNGAKVCVNGREVVQETLLNHHDRVLFGNNHLYVFDNPKAAAPSPSPIPTFEAAQAELAENSGVMGLLGDKAKSSKDMLLMDDLVKLYPQVQEANAMSEELDRRVRFELVLMSPQGRGLRENEGRTEVYISLTNLDSGNEFFWSKDKFSDRKYLMRDMYQNYMEGESWKLPQEKDPFWEPADSPLLIGTCHVYLQSLAYLIEVAESFSVTDFRGEDQGKLEIELRPCDSEWRELGEEFSEPDDVIGQAINFKVKLNKGHDLSPKYAAYYCQYKFYLEDEFTRTPEASKAVNPQFKFEKKYTFKPVTKQLMDYLQNSYIIVELWGRQKDSGKKSSKTTKELMQGDKPKQGAVGDSRPAPAGAAAASAEAKNLKSELDTLKQKSERNEQKIKQLQTLVNEARKSGKDVLQVDKVDKILSATAASSARPVVNKGGKGGAAAAGGGGKSGSSATKAEEKRSEAMGKSTSAACSIQ</sequence>
<dbReference type="GO" id="GO:0003777">
    <property type="term" value="F:microtubule motor activity"/>
    <property type="evidence" value="ECO:0007669"/>
    <property type="project" value="InterPro"/>
</dbReference>
<evidence type="ECO:0000256" key="6">
    <source>
        <dbReference type="ARBA" id="ARBA00023128"/>
    </source>
</evidence>
<evidence type="ECO:0000256" key="3">
    <source>
        <dbReference type="ARBA" id="ARBA00022741"/>
    </source>
</evidence>
<evidence type="ECO:0000313" key="15">
    <source>
        <dbReference type="WBParaSite" id="maker-uti_cns_0046258-snap-gene-0.10-mRNA-1"/>
    </source>
</evidence>
<dbReference type="Pfam" id="PF00225">
    <property type="entry name" value="Kinesin"/>
    <property type="match status" value="1"/>
</dbReference>
<dbReference type="SUPFAM" id="SSF49562">
    <property type="entry name" value="C2 domain (Calcium/lipid-binding domain, CaLB)"/>
    <property type="match status" value="1"/>
</dbReference>
<dbReference type="InterPro" id="IPR022140">
    <property type="entry name" value="Kinesin-like_KIF1-typ"/>
</dbReference>
<keyword evidence="3 10" id="KW-0547">Nucleotide-binding</keyword>
<keyword evidence="7" id="KW-0472">Membrane</keyword>
<dbReference type="InterPro" id="IPR000253">
    <property type="entry name" value="FHA_dom"/>
</dbReference>
<evidence type="ECO:0000256" key="2">
    <source>
        <dbReference type="ARBA" id="ARBA00022448"/>
    </source>
</evidence>
<evidence type="ECO:0000256" key="5">
    <source>
        <dbReference type="ARBA" id="ARBA00023054"/>
    </source>
</evidence>
<keyword evidence="11" id="KW-0493">Microtubule</keyword>
<dbReference type="InterPro" id="IPR035892">
    <property type="entry name" value="C2_domain_sf"/>
</dbReference>